<evidence type="ECO:0000256" key="4">
    <source>
        <dbReference type="ARBA" id="ARBA00022989"/>
    </source>
</evidence>
<evidence type="ECO:0000259" key="8">
    <source>
        <dbReference type="Pfam" id="PF14237"/>
    </source>
</evidence>
<dbReference type="InterPro" id="IPR035445">
    <property type="entry name" value="GYF-like_dom_sf"/>
</dbReference>
<dbReference type="EMBL" id="JADIKC010000012">
    <property type="protein sequence ID" value="MBM7123521.1"/>
    <property type="molecule type" value="Genomic_DNA"/>
</dbReference>
<evidence type="ECO:0000256" key="2">
    <source>
        <dbReference type="ARBA" id="ARBA00022475"/>
    </source>
</evidence>
<comment type="caution">
    <text evidence="9">The sequence shown here is derived from an EMBL/GenBank/DDBJ whole genome shotgun (WGS) entry which is preliminary data.</text>
</comment>
<dbReference type="PANTHER" id="PTHR36115:SF9">
    <property type="entry name" value="LMO1584 PROTEIN"/>
    <property type="match status" value="1"/>
</dbReference>
<dbReference type="InterPro" id="IPR051791">
    <property type="entry name" value="Pra-immunoreactive"/>
</dbReference>
<dbReference type="InterPro" id="IPR025640">
    <property type="entry name" value="GYF_2"/>
</dbReference>
<dbReference type="Pfam" id="PF14237">
    <property type="entry name" value="GYF_2"/>
    <property type="match status" value="1"/>
</dbReference>
<keyword evidence="10" id="KW-1185">Reference proteome</keyword>
<keyword evidence="3 6" id="KW-0812">Transmembrane</keyword>
<evidence type="ECO:0000259" key="7">
    <source>
        <dbReference type="Pfam" id="PF06271"/>
    </source>
</evidence>
<dbReference type="SUPFAM" id="SSF55277">
    <property type="entry name" value="GYF domain"/>
    <property type="match status" value="1"/>
</dbReference>
<evidence type="ECO:0000256" key="5">
    <source>
        <dbReference type="ARBA" id="ARBA00023136"/>
    </source>
</evidence>
<feature type="transmembrane region" description="Helical" evidence="6">
    <location>
        <begin position="202"/>
        <end position="221"/>
    </location>
</feature>
<organism evidence="9 10">
    <name type="scientific">Dyella kyungheensis</name>
    <dbReference type="NCBI Taxonomy" id="1242174"/>
    <lineage>
        <taxon>Bacteria</taxon>
        <taxon>Pseudomonadati</taxon>
        <taxon>Pseudomonadota</taxon>
        <taxon>Gammaproteobacteria</taxon>
        <taxon>Lysobacterales</taxon>
        <taxon>Rhodanobacteraceae</taxon>
        <taxon>Dyella</taxon>
    </lineage>
</organism>
<keyword evidence="5 6" id="KW-0472">Membrane</keyword>
<evidence type="ECO:0000256" key="6">
    <source>
        <dbReference type="SAM" id="Phobius"/>
    </source>
</evidence>
<sequence length="261" mass="28329">MEVWIGRDGERHGPYKEVEVRQWLQSGQLSPNDLGWHEGMTDWAPLSTLFPDEPPRAEPAFSSPPPAPPYAAPMASSAGAVAALDDYAGFWKRAAAYIIDGIVLWIPNMILNSLLGASQAADIYAQAIHAAGNDPQLMLQAMDTYLHAIGPAILAQTIVSWLYFALLESSAWQGTLGKLALGLRVTGMDGTRISFPRATGRYFAKFLSALMLGFGFLMVAWTQRKQGLHDLLAQTLVLNGRAKDVAANPRRTDGSNSSFNA</sequence>
<feature type="domain" description="RDD" evidence="7">
    <location>
        <begin position="87"/>
        <end position="233"/>
    </location>
</feature>
<gene>
    <name evidence="9" type="ORF">ISP20_20320</name>
</gene>
<feature type="transmembrane region" description="Helical" evidence="6">
    <location>
        <begin position="145"/>
        <end position="166"/>
    </location>
</feature>
<evidence type="ECO:0000256" key="1">
    <source>
        <dbReference type="ARBA" id="ARBA00004651"/>
    </source>
</evidence>
<evidence type="ECO:0000256" key="3">
    <source>
        <dbReference type="ARBA" id="ARBA00022692"/>
    </source>
</evidence>
<name>A0ABS2JWZ6_9GAMM</name>
<keyword evidence="4 6" id="KW-1133">Transmembrane helix</keyword>
<evidence type="ECO:0000313" key="9">
    <source>
        <dbReference type="EMBL" id="MBM7123521.1"/>
    </source>
</evidence>
<dbReference type="RefSeq" id="WP_204637973.1">
    <property type="nucleotide sequence ID" value="NZ_CP183983.1"/>
</dbReference>
<accession>A0ABS2JWZ6</accession>
<feature type="domain" description="GYF" evidence="8">
    <location>
        <begin position="5"/>
        <end position="48"/>
    </location>
</feature>
<protein>
    <submittedName>
        <fullName evidence="9">RDD family protein</fullName>
    </submittedName>
</protein>
<evidence type="ECO:0000313" key="10">
    <source>
        <dbReference type="Proteomes" id="UP001430065"/>
    </source>
</evidence>
<dbReference type="Proteomes" id="UP001430065">
    <property type="component" value="Unassembled WGS sequence"/>
</dbReference>
<comment type="subcellular location">
    <subcellularLocation>
        <location evidence="1">Cell membrane</location>
        <topology evidence="1">Multi-pass membrane protein</topology>
    </subcellularLocation>
</comment>
<dbReference type="Pfam" id="PF06271">
    <property type="entry name" value="RDD"/>
    <property type="match status" value="1"/>
</dbReference>
<dbReference type="InterPro" id="IPR010432">
    <property type="entry name" value="RDD"/>
</dbReference>
<reference evidence="9 10" key="1">
    <citation type="submission" date="2020-10" db="EMBL/GenBank/DDBJ databases">
        <title>Phylogeny of dyella-like bacteria.</title>
        <authorList>
            <person name="Fu J."/>
        </authorList>
    </citation>
    <scope>NUCLEOTIDE SEQUENCE [LARGE SCALE GENOMIC DNA]</scope>
    <source>
        <strain evidence="9 10">THG-B117</strain>
    </source>
</reference>
<dbReference type="PANTHER" id="PTHR36115">
    <property type="entry name" value="PROLINE-RICH ANTIGEN HOMOLOG-RELATED"/>
    <property type="match status" value="1"/>
</dbReference>
<proteinExistence type="predicted"/>
<keyword evidence="2" id="KW-1003">Cell membrane</keyword>